<dbReference type="CDD" id="cd02440">
    <property type="entry name" value="AdoMet_MTases"/>
    <property type="match status" value="1"/>
</dbReference>
<dbReference type="RefSeq" id="WP_203805533.1">
    <property type="nucleotide sequence ID" value="NZ_BAAAQE010000112.1"/>
</dbReference>
<dbReference type="PANTHER" id="PTHR42912">
    <property type="entry name" value="METHYLTRANSFERASE"/>
    <property type="match status" value="1"/>
</dbReference>
<accession>A0ABQ3XLZ3</accession>
<dbReference type="PANTHER" id="PTHR42912:SF80">
    <property type="entry name" value="METHYLTRANSFERASE DOMAIN-CONTAINING PROTEIN"/>
    <property type="match status" value="1"/>
</dbReference>
<sequence length="237" mass="26528">MPDPIFAHPRLAAVYDTFDGERHDLDAYQEIVAELEAAEILDVGCGTGCLALRLTATGHTVTGYDPAQASLDVARGKPGADRVTWTDTLPDGPFDLAVMTANVADVFTTDDQWHTILRDIHTRLRPGGHLVFETRRPEYRVWDEWATGTEAHTRDVPGVGPVERRRRLTGVHLPLVSFRYTWTFPGGDTLTSDSTLRFRDRNELDDTLAASGFQIVDVRQAPDRPARERVFLCQKPF</sequence>
<keyword evidence="1" id="KW-0808">Transferase</keyword>
<dbReference type="GO" id="GO:0008168">
    <property type="term" value="F:methyltransferase activity"/>
    <property type="evidence" value="ECO:0007669"/>
    <property type="project" value="UniProtKB-KW"/>
</dbReference>
<protein>
    <submittedName>
        <fullName evidence="1">Methyltransferase</fullName>
    </submittedName>
</protein>
<dbReference type="EMBL" id="BOMG01000097">
    <property type="protein sequence ID" value="GID59437.1"/>
    <property type="molecule type" value="Genomic_DNA"/>
</dbReference>
<name>A0ABQ3XLZ3_9ACTN</name>
<reference evidence="1 2" key="1">
    <citation type="submission" date="2021-01" db="EMBL/GenBank/DDBJ databases">
        <title>Whole genome shotgun sequence of Actinoplanes couchii NBRC 106145.</title>
        <authorList>
            <person name="Komaki H."/>
            <person name="Tamura T."/>
        </authorList>
    </citation>
    <scope>NUCLEOTIDE SEQUENCE [LARGE SCALE GENOMIC DNA]</scope>
    <source>
        <strain evidence="1 2">NBRC 106145</strain>
    </source>
</reference>
<dbReference type="InterPro" id="IPR050508">
    <property type="entry name" value="Methyltransf_Superfamily"/>
</dbReference>
<dbReference type="SUPFAM" id="SSF53335">
    <property type="entry name" value="S-adenosyl-L-methionine-dependent methyltransferases"/>
    <property type="match status" value="1"/>
</dbReference>
<dbReference type="GO" id="GO:0032259">
    <property type="term" value="P:methylation"/>
    <property type="evidence" value="ECO:0007669"/>
    <property type="project" value="UniProtKB-KW"/>
</dbReference>
<comment type="caution">
    <text evidence="1">The sequence shown here is derived from an EMBL/GenBank/DDBJ whole genome shotgun (WGS) entry which is preliminary data.</text>
</comment>
<dbReference type="Gene3D" id="3.40.50.150">
    <property type="entry name" value="Vaccinia Virus protein VP39"/>
    <property type="match status" value="1"/>
</dbReference>
<gene>
    <name evidence="1" type="ORF">Aco03nite_078410</name>
</gene>
<dbReference type="Pfam" id="PF13489">
    <property type="entry name" value="Methyltransf_23"/>
    <property type="match status" value="1"/>
</dbReference>
<keyword evidence="2" id="KW-1185">Reference proteome</keyword>
<evidence type="ECO:0000313" key="2">
    <source>
        <dbReference type="Proteomes" id="UP000612282"/>
    </source>
</evidence>
<evidence type="ECO:0000313" key="1">
    <source>
        <dbReference type="EMBL" id="GID59437.1"/>
    </source>
</evidence>
<dbReference type="Proteomes" id="UP000612282">
    <property type="component" value="Unassembled WGS sequence"/>
</dbReference>
<proteinExistence type="predicted"/>
<keyword evidence="1" id="KW-0489">Methyltransferase</keyword>
<organism evidence="1 2">
    <name type="scientific">Actinoplanes couchii</name>
    <dbReference type="NCBI Taxonomy" id="403638"/>
    <lineage>
        <taxon>Bacteria</taxon>
        <taxon>Bacillati</taxon>
        <taxon>Actinomycetota</taxon>
        <taxon>Actinomycetes</taxon>
        <taxon>Micromonosporales</taxon>
        <taxon>Micromonosporaceae</taxon>
        <taxon>Actinoplanes</taxon>
    </lineage>
</organism>
<dbReference type="InterPro" id="IPR029063">
    <property type="entry name" value="SAM-dependent_MTases_sf"/>
</dbReference>